<evidence type="ECO:0000256" key="9">
    <source>
        <dbReference type="PROSITE-ProRule" id="PRU00169"/>
    </source>
</evidence>
<comment type="catalytic activity">
    <reaction evidence="1">
        <text>ATP + protein L-histidine = ADP + protein N-phospho-L-histidine.</text>
        <dbReference type="EC" id="2.7.13.3"/>
    </reaction>
</comment>
<dbReference type="PANTHER" id="PTHR43065">
    <property type="entry name" value="SENSOR HISTIDINE KINASE"/>
    <property type="match status" value="1"/>
</dbReference>
<evidence type="ECO:0000259" key="11">
    <source>
        <dbReference type="PROSITE" id="PS50110"/>
    </source>
</evidence>
<evidence type="ECO:0000256" key="6">
    <source>
        <dbReference type="ARBA" id="ARBA00022777"/>
    </source>
</evidence>
<feature type="domain" description="PAS" evidence="12">
    <location>
        <begin position="10"/>
        <end position="80"/>
    </location>
</feature>
<dbReference type="Proteomes" id="UP000233256">
    <property type="component" value="Unassembled WGS sequence"/>
</dbReference>
<dbReference type="SUPFAM" id="SSF47384">
    <property type="entry name" value="Homodimeric domain of signal transducing histidine kinase"/>
    <property type="match status" value="1"/>
</dbReference>
<evidence type="ECO:0000256" key="1">
    <source>
        <dbReference type="ARBA" id="ARBA00000085"/>
    </source>
</evidence>
<proteinExistence type="predicted"/>
<feature type="domain" description="Histidine kinase" evidence="10">
    <location>
        <begin position="268"/>
        <end position="507"/>
    </location>
</feature>
<dbReference type="SMART" id="SM00387">
    <property type="entry name" value="HATPase_c"/>
    <property type="match status" value="1"/>
</dbReference>
<dbReference type="InterPro" id="IPR000014">
    <property type="entry name" value="PAS"/>
</dbReference>
<dbReference type="Pfam" id="PF13426">
    <property type="entry name" value="PAS_9"/>
    <property type="match status" value="1"/>
</dbReference>
<keyword evidence="8" id="KW-0902">Two-component regulatory system</keyword>
<dbReference type="CDD" id="cd00130">
    <property type="entry name" value="PAS"/>
    <property type="match status" value="2"/>
</dbReference>
<dbReference type="Pfam" id="PF02518">
    <property type="entry name" value="HATPase_c"/>
    <property type="match status" value="1"/>
</dbReference>
<dbReference type="CDD" id="cd00082">
    <property type="entry name" value="HisKA"/>
    <property type="match status" value="1"/>
</dbReference>
<dbReference type="PANTHER" id="PTHR43065:SF42">
    <property type="entry name" value="TWO-COMPONENT SENSOR PPRA"/>
    <property type="match status" value="1"/>
</dbReference>
<dbReference type="SMART" id="SM00091">
    <property type="entry name" value="PAS"/>
    <property type="match status" value="2"/>
</dbReference>
<keyword evidence="7" id="KW-0067">ATP-binding</keyword>
<gene>
    <name evidence="13" type="ORF">CVV64_13810</name>
</gene>
<dbReference type="GO" id="GO:0000155">
    <property type="term" value="F:phosphorelay sensor kinase activity"/>
    <property type="evidence" value="ECO:0007669"/>
    <property type="project" value="InterPro"/>
</dbReference>
<dbReference type="InterPro" id="IPR011006">
    <property type="entry name" value="CheY-like_superfamily"/>
</dbReference>
<dbReference type="InterPro" id="IPR005467">
    <property type="entry name" value="His_kinase_dom"/>
</dbReference>
<dbReference type="CDD" id="cd00156">
    <property type="entry name" value="REC"/>
    <property type="match status" value="1"/>
</dbReference>
<evidence type="ECO:0000256" key="8">
    <source>
        <dbReference type="ARBA" id="ARBA00023012"/>
    </source>
</evidence>
<keyword evidence="6" id="KW-0418">Kinase</keyword>
<dbReference type="InterPro" id="IPR036097">
    <property type="entry name" value="HisK_dim/P_sf"/>
</dbReference>
<feature type="modified residue" description="4-aspartylphosphate" evidence="9">
    <location>
        <position position="616"/>
    </location>
</feature>
<organism evidence="13 14">
    <name type="scientific">Candidatus Wallbacteria bacterium HGW-Wallbacteria-1</name>
    <dbReference type="NCBI Taxonomy" id="2013854"/>
    <lineage>
        <taxon>Bacteria</taxon>
        <taxon>Candidatus Walliibacteriota</taxon>
    </lineage>
</organism>
<dbReference type="SUPFAM" id="SSF55785">
    <property type="entry name" value="PYP-like sensor domain (PAS domain)"/>
    <property type="match status" value="2"/>
</dbReference>
<evidence type="ECO:0000256" key="7">
    <source>
        <dbReference type="ARBA" id="ARBA00022840"/>
    </source>
</evidence>
<keyword evidence="3 9" id="KW-0597">Phosphoprotein</keyword>
<dbReference type="Pfam" id="PF00989">
    <property type="entry name" value="PAS"/>
    <property type="match status" value="1"/>
</dbReference>
<evidence type="ECO:0000259" key="10">
    <source>
        <dbReference type="PROSITE" id="PS50109"/>
    </source>
</evidence>
<dbReference type="PROSITE" id="PS50112">
    <property type="entry name" value="PAS"/>
    <property type="match status" value="2"/>
</dbReference>
<evidence type="ECO:0000313" key="13">
    <source>
        <dbReference type="EMBL" id="PKK89487.1"/>
    </source>
</evidence>
<keyword evidence="5" id="KW-0547">Nucleotide-binding</keyword>
<dbReference type="SMART" id="SM00388">
    <property type="entry name" value="HisKA"/>
    <property type="match status" value="1"/>
</dbReference>
<dbReference type="PROSITE" id="PS50109">
    <property type="entry name" value="HIS_KIN"/>
    <property type="match status" value="1"/>
</dbReference>
<sequence>MVDSNWDIDNLAILRRFFDDAPVGIFVADSNGQYLKVNRACTLLTGYSSNELLEMTIPDLIPSEFLDQATEHFQQVRENGHAQGEFQFKGKDGTLIWVMINAVRFESDFLVGYCQDLTLLRSSQDKYRLLFESLHEASALHEIICDENGRPVDYRFIEVNPAFEKITGLVREDVIGKTVMEVLPGTEMKWVEIYGKVALTGVPTTIEEYSGELDKYFEVTAYSPEKGNFAVVFRDVTKRVKNNQIELERERQIQQHQRLESIGLLAGGVAHDFNNLLMTILGHADLAGSNLSMNHPAKTALDHIVTAATRASDLCRQLLAYSGRGKQASENIHLSNLVNEMICLFRISVPAWQVIETNLARNLPLFIADPIQIRQIVMNLITNASEAMTDPDRSRFIINTGHCQDIEPIIVPDEQGWFRSSINEPLIESKMDKSSGWVFVEVSDNGCGMGPDVLNKAFDPFFSTKFAGRGLGLAAVAGIIKSHKGWLEAASCSGRGTIFKIWFPASGQNKIACGCADSENSEMGLCSCRVINKMSQENQGSDISASDKDTGKNDMGNDKLSMKGLAIMVDDEEPIRELGSRMLERLGFKCLAASNGQEALELLEEYGDSVSCMIMDILMPVKNGEDTFCEARKRGYDQPVLMISGYCGEERPGFIVGDPRSSFLAKPFTLKQLRIALTDLMV</sequence>
<dbReference type="SUPFAM" id="SSF52172">
    <property type="entry name" value="CheY-like"/>
    <property type="match status" value="1"/>
</dbReference>
<evidence type="ECO:0000256" key="5">
    <source>
        <dbReference type="ARBA" id="ARBA00022741"/>
    </source>
</evidence>
<dbReference type="GO" id="GO:0005524">
    <property type="term" value="F:ATP binding"/>
    <property type="evidence" value="ECO:0007669"/>
    <property type="project" value="UniProtKB-KW"/>
</dbReference>
<dbReference type="EMBL" id="PGXC01000016">
    <property type="protein sequence ID" value="PKK89487.1"/>
    <property type="molecule type" value="Genomic_DNA"/>
</dbReference>
<dbReference type="Gene3D" id="1.10.287.130">
    <property type="match status" value="1"/>
</dbReference>
<dbReference type="Gene3D" id="3.30.450.20">
    <property type="entry name" value="PAS domain"/>
    <property type="match status" value="2"/>
</dbReference>
<accession>A0A2N1PMB7</accession>
<dbReference type="InterPro" id="IPR036890">
    <property type="entry name" value="HATPase_C_sf"/>
</dbReference>
<feature type="domain" description="PAS" evidence="12">
    <location>
        <begin position="146"/>
        <end position="183"/>
    </location>
</feature>
<dbReference type="InterPro" id="IPR003661">
    <property type="entry name" value="HisK_dim/P_dom"/>
</dbReference>
<dbReference type="SUPFAM" id="SSF55874">
    <property type="entry name" value="ATPase domain of HSP90 chaperone/DNA topoisomerase II/histidine kinase"/>
    <property type="match status" value="1"/>
</dbReference>
<dbReference type="InterPro" id="IPR003594">
    <property type="entry name" value="HATPase_dom"/>
</dbReference>
<dbReference type="PROSITE" id="PS50110">
    <property type="entry name" value="RESPONSE_REGULATORY"/>
    <property type="match status" value="1"/>
</dbReference>
<dbReference type="PRINTS" id="PR00344">
    <property type="entry name" value="BCTRLSENSOR"/>
</dbReference>
<feature type="domain" description="Response regulatory" evidence="11">
    <location>
        <begin position="565"/>
        <end position="681"/>
    </location>
</feature>
<dbReference type="EC" id="2.7.13.3" evidence="2"/>
<reference evidence="13 14" key="1">
    <citation type="journal article" date="2017" name="ISME J.">
        <title>Potential for microbial H2 and metal transformations associated with novel bacteria and archaea in deep terrestrial subsurface sediments.</title>
        <authorList>
            <person name="Hernsdorf A.W."/>
            <person name="Amano Y."/>
            <person name="Miyakawa K."/>
            <person name="Ise K."/>
            <person name="Suzuki Y."/>
            <person name="Anantharaman K."/>
            <person name="Probst A."/>
            <person name="Burstein D."/>
            <person name="Thomas B.C."/>
            <person name="Banfield J.F."/>
        </authorList>
    </citation>
    <scope>NUCLEOTIDE SEQUENCE [LARGE SCALE GENOMIC DNA]</scope>
    <source>
        <strain evidence="13">HGW-Wallbacteria-1</strain>
    </source>
</reference>
<dbReference type="InterPro" id="IPR035965">
    <property type="entry name" value="PAS-like_dom_sf"/>
</dbReference>
<name>A0A2N1PMB7_9BACT</name>
<evidence type="ECO:0000256" key="3">
    <source>
        <dbReference type="ARBA" id="ARBA00022553"/>
    </source>
</evidence>
<dbReference type="NCBIfam" id="TIGR00229">
    <property type="entry name" value="sensory_box"/>
    <property type="match status" value="2"/>
</dbReference>
<dbReference type="AlphaFoldDB" id="A0A2N1PMB7"/>
<dbReference type="Gene3D" id="3.40.50.2300">
    <property type="match status" value="1"/>
</dbReference>
<dbReference type="Pfam" id="PF00072">
    <property type="entry name" value="Response_reg"/>
    <property type="match status" value="1"/>
</dbReference>
<keyword evidence="4" id="KW-0808">Transferase</keyword>
<dbReference type="Gene3D" id="3.30.565.10">
    <property type="entry name" value="Histidine kinase-like ATPase, C-terminal domain"/>
    <property type="match status" value="1"/>
</dbReference>
<comment type="caution">
    <text evidence="13">The sequence shown here is derived from an EMBL/GenBank/DDBJ whole genome shotgun (WGS) entry which is preliminary data.</text>
</comment>
<dbReference type="GO" id="GO:0006355">
    <property type="term" value="P:regulation of DNA-templated transcription"/>
    <property type="evidence" value="ECO:0007669"/>
    <property type="project" value="InterPro"/>
</dbReference>
<evidence type="ECO:0000313" key="14">
    <source>
        <dbReference type="Proteomes" id="UP000233256"/>
    </source>
</evidence>
<protein>
    <recommendedName>
        <fullName evidence="2">histidine kinase</fullName>
        <ecNumber evidence="2">2.7.13.3</ecNumber>
    </recommendedName>
</protein>
<evidence type="ECO:0000259" key="12">
    <source>
        <dbReference type="PROSITE" id="PS50112"/>
    </source>
</evidence>
<dbReference type="InterPro" id="IPR001789">
    <property type="entry name" value="Sig_transdc_resp-reg_receiver"/>
</dbReference>
<dbReference type="SMART" id="SM00448">
    <property type="entry name" value="REC"/>
    <property type="match status" value="1"/>
</dbReference>
<evidence type="ECO:0000256" key="2">
    <source>
        <dbReference type="ARBA" id="ARBA00012438"/>
    </source>
</evidence>
<evidence type="ECO:0000256" key="4">
    <source>
        <dbReference type="ARBA" id="ARBA00022679"/>
    </source>
</evidence>
<dbReference type="InterPro" id="IPR004358">
    <property type="entry name" value="Sig_transdc_His_kin-like_C"/>
</dbReference>
<dbReference type="InterPro" id="IPR013767">
    <property type="entry name" value="PAS_fold"/>
</dbReference>